<keyword evidence="2" id="KW-0963">Cytoplasm</keyword>
<name>A0A2C6LCT5_9APIC</name>
<reference evidence="7 8" key="1">
    <citation type="journal article" date="2017" name="Int. J. Parasitol.">
        <title>The genome of the protozoan parasite Cystoisospora suis and a reverse vaccinology approach to identify vaccine candidates.</title>
        <authorList>
            <person name="Palmieri N."/>
            <person name="Shrestha A."/>
            <person name="Ruttkowski B."/>
            <person name="Beck T."/>
            <person name="Vogl C."/>
            <person name="Tomley F."/>
            <person name="Blake D.P."/>
            <person name="Joachim A."/>
        </authorList>
    </citation>
    <scope>NUCLEOTIDE SEQUENCE [LARGE SCALE GENOMIC DNA]</scope>
    <source>
        <strain evidence="7 8">Wien I</strain>
    </source>
</reference>
<feature type="region of interest" description="Disordered" evidence="6">
    <location>
        <begin position="246"/>
        <end position="321"/>
    </location>
</feature>
<dbReference type="EMBL" id="MIGC01000501">
    <property type="protein sequence ID" value="PHJ24865.1"/>
    <property type="molecule type" value="Genomic_DNA"/>
</dbReference>
<dbReference type="AlphaFoldDB" id="A0A2C6LCT5"/>
<feature type="compositionally biased region" description="Basic and acidic residues" evidence="6">
    <location>
        <begin position="297"/>
        <end position="311"/>
    </location>
</feature>
<protein>
    <recommendedName>
        <fullName evidence="5">Dynactin subunit 5</fullName>
    </recommendedName>
</protein>
<dbReference type="SUPFAM" id="SSF51161">
    <property type="entry name" value="Trimeric LpxA-like enzymes"/>
    <property type="match status" value="1"/>
</dbReference>
<evidence type="ECO:0000256" key="6">
    <source>
        <dbReference type="SAM" id="MobiDB-lite"/>
    </source>
</evidence>
<evidence type="ECO:0000256" key="4">
    <source>
        <dbReference type="ARBA" id="ARBA00034706"/>
    </source>
</evidence>
<evidence type="ECO:0000256" key="2">
    <source>
        <dbReference type="ARBA" id="ARBA00022490"/>
    </source>
</evidence>
<dbReference type="RefSeq" id="XP_067926537.1">
    <property type="nucleotide sequence ID" value="XM_068061476.1"/>
</dbReference>
<dbReference type="VEuPathDB" id="ToxoDB:CSUI_001270"/>
<dbReference type="PANTHER" id="PTHR46126">
    <property type="entry name" value="DYNACTIN SUBUNIT 5"/>
    <property type="match status" value="1"/>
</dbReference>
<dbReference type="InterPro" id="IPR011004">
    <property type="entry name" value="Trimer_LpxA-like_sf"/>
</dbReference>
<dbReference type="GeneID" id="94424687"/>
<dbReference type="Gene3D" id="2.160.10.10">
    <property type="entry name" value="Hexapeptide repeat proteins"/>
    <property type="match status" value="1"/>
</dbReference>
<dbReference type="Proteomes" id="UP000221165">
    <property type="component" value="Unassembled WGS sequence"/>
</dbReference>
<proteinExistence type="inferred from homology"/>
<feature type="compositionally biased region" description="Low complexity" evidence="6">
    <location>
        <begin position="146"/>
        <end position="164"/>
    </location>
</feature>
<comment type="subcellular location">
    <subcellularLocation>
        <location evidence="1">Cytoplasm</location>
        <location evidence="1">Cytoskeleton</location>
    </subcellularLocation>
</comment>
<dbReference type="InterPro" id="IPR047125">
    <property type="entry name" value="DCTN5"/>
</dbReference>
<keyword evidence="8" id="KW-1185">Reference proteome</keyword>
<dbReference type="GO" id="GO:0005869">
    <property type="term" value="C:dynactin complex"/>
    <property type="evidence" value="ECO:0007669"/>
    <property type="project" value="TreeGrafter"/>
</dbReference>
<evidence type="ECO:0000313" key="7">
    <source>
        <dbReference type="EMBL" id="PHJ24865.1"/>
    </source>
</evidence>
<evidence type="ECO:0000256" key="5">
    <source>
        <dbReference type="ARBA" id="ARBA00034865"/>
    </source>
</evidence>
<organism evidence="7 8">
    <name type="scientific">Cystoisospora suis</name>
    <dbReference type="NCBI Taxonomy" id="483139"/>
    <lineage>
        <taxon>Eukaryota</taxon>
        <taxon>Sar</taxon>
        <taxon>Alveolata</taxon>
        <taxon>Apicomplexa</taxon>
        <taxon>Conoidasida</taxon>
        <taxon>Coccidia</taxon>
        <taxon>Eucoccidiorida</taxon>
        <taxon>Eimeriorina</taxon>
        <taxon>Sarcocystidae</taxon>
        <taxon>Cystoisospora</taxon>
    </lineage>
</organism>
<comment type="caution">
    <text evidence="7">The sequence shown here is derived from an EMBL/GenBank/DDBJ whole genome shotgun (WGS) entry which is preliminary data.</text>
</comment>
<dbReference type="Pfam" id="PF21711">
    <property type="entry name" value="DCTN5"/>
    <property type="match status" value="1"/>
</dbReference>
<dbReference type="PANTHER" id="PTHR46126:SF1">
    <property type="entry name" value="DYNACTIN SUBUNIT 5"/>
    <property type="match status" value="1"/>
</dbReference>
<evidence type="ECO:0000256" key="3">
    <source>
        <dbReference type="ARBA" id="ARBA00023212"/>
    </source>
</evidence>
<sequence>MDSSSSPPDETLSSKGSCKEETEDQDGVTKEQGEDESKEKDVGTTEKEEAKEKEGEEESKEKDVDTKVKENSTEKQGEEESKEKDVDTKEKEEAKEKQGGEETKEKHVDTKEKEEGKKKNDSEEHSSFEKPQEGLQKEASHDEPSEQSSSSSASSSSSLSRNPSGDFPPLGRSPTLGGSEEEHPDTRDVTYASHVPLRGYASTGGVLLESDQPDEDVRHPALSRFKTQAFGGGKVSSGLLTRPVSRLIPEDVPHDHPLVSPPRGSRMTEGQHSPSHTIGEDTSKTSTSYFATQKSSRYYEKDPRRFTHSSRDDDDSEAGGLLPTEAYVPFSRFIVPSLENPSCYPRSDYITTASGNRVGRGTLLFGSQNITLAGRCVVSQGVILRGDLISLRFGRYVYLDENVLVHPSSYRSKGQTLHVPLTVGDYVTIGSNTVIRAVAIGSCVTIGQDCVIGNRCILKDYCKLLPGTVLAPDTVVPSFTVFGGKPGRMIGEVPEGDMILLKLAAIRKYNLFLPDDYENDETLS</sequence>
<feature type="compositionally biased region" description="Basic and acidic residues" evidence="6">
    <location>
        <begin position="248"/>
        <end position="257"/>
    </location>
</feature>
<feature type="compositionally biased region" description="Basic and acidic residues" evidence="6">
    <location>
        <begin position="27"/>
        <end position="144"/>
    </location>
</feature>
<evidence type="ECO:0000256" key="1">
    <source>
        <dbReference type="ARBA" id="ARBA00004245"/>
    </source>
</evidence>
<dbReference type="OrthoDB" id="417208at2759"/>
<comment type="similarity">
    <text evidence="4">Belongs to the dynactin subunits 5/6 family. Dynactin subunit 5 subfamily.</text>
</comment>
<feature type="compositionally biased region" description="Polar residues" evidence="6">
    <location>
        <begin position="284"/>
        <end position="296"/>
    </location>
</feature>
<keyword evidence="3" id="KW-0206">Cytoskeleton</keyword>
<accession>A0A2C6LCT5</accession>
<gene>
    <name evidence="7" type="ORF">CSUI_001270</name>
</gene>
<dbReference type="CDD" id="cd03359">
    <property type="entry name" value="LbH_Dynactin_5"/>
    <property type="match status" value="1"/>
</dbReference>
<evidence type="ECO:0000313" key="8">
    <source>
        <dbReference type="Proteomes" id="UP000221165"/>
    </source>
</evidence>
<feature type="region of interest" description="Disordered" evidence="6">
    <location>
        <begin position="1"/>
        <end position="196"/>
    </location>
</feature>